<reference evidence="6" key="1">
    <citation type="submission" date="2021-04" db="EMBL/GenBank/DDBJ databases">
        <title>Oceanospirillales bacteria with DddD are important DMSP degraders in coastal seawater.</title>
        <authorList>
            <person name="Liu J."/>
        </authorList>
    </citation>
    <scope>NUCLEOTIDE SEQUENCE</scope>
    <source>
        <strain evidence="6">D13-1</strain>
    </source>
</reference>
<dbReference type="Gene3D" id="3.40.190.290">
    <property type="match status" value="1"/>
</dbReference>
<dbReference type="Gene3D" id="1.10.10.10">
    <property type="entry name" value="Winged helix-like DNA-binding domain superfamily/Winged helix DNA-binding domain"/>
    <property type="match status" value="1"/>
</dbReference>
<comment type="similarity">
    <text evidence="1">Belongs to the LysR transcriptional regulatory family.</text>
</comment>
<dbReference type="CDD" id="cd08422">
    <property type="entry name" value="PBP2_CrgA_like"/>
    <property type="match status" value="1"/>
</dbReference>
<dbReference type="InterPro" id="IPR036390">
    <property type="entry name" value="WH_DNA-bd_sf"/>
</dbReference>
<name>A0ABY5HL21_9GAMM</name>
<evidence type="ECO:0000256" key="4">
    <source>
        <dbReference type="ARBA" id="ARBA00023163"/>
    </source>
</evidence>
<dbReference type="InterPro" id="IPR036388">
    <property type="entry name" value="WH-like_DNA-bd_sf"/>
</dbReference>
<dbReference type="Pfam" id="PF00126">
    <property type="entry name" value="HTH_1"/>
    <property type="match status" value="1"/>
</dbReference>
<evidence type="ECO:0000256" key="3">
    <source>
        <dbReference type="ARBA" id="ARBA00023125"/>
    </source>
</evidence>
<sequence>MQTGIPEFVAVAQHGSFTAAASALDTSKSRLSQAVSRLERDLGVTLLQRTTRRISLTEVGEAFYQQCRQGLELLNLAIDDAQAQQQKVTGNIRINSVGGILAEQWLSPVLFRFMALYPEITIELDLTSHRVDLIAEQFDLVVRMGELPDSSLIARPLQQIESIVCASPDFIARHGVPRHPDDLRDFPAALGSLNRYHFSPAVSPTDSIEWHARCSLRCRNGHVMKRAALNGTALTILPRVYLQPEINSGTLVQLLPDWQLKPATLSLVYPQHRYRLHRVALLVDFLTEALRGPIHLTV</sequence>
<dbReference type="RefSeq" id="WP_255855154.1">
    <property type="nucleotide sequence ID" value="NZ_CP073347.1"/>
</dbReference>
<evidence type="ECO:0000313" key="6">
    <source>
        <dbReference type="EMBL" id="UTW13000.1"/>
    </source>
</evidence>
<keyword evidence="4" id="KW-0804">Transcription</keyword>
<evidence type="ECO:0000256" key="2">
    <source>
        <dbReference type="ARBA" id="ARBA00023015"/>
    </source>
</evidence>
<dbReference type="SUPFAM" id="SSF53850">
    <property type="entry name" value="Periplasmic binding protein-like II"/>
    <property type="match status" value="1"/>
</dbReference>
<dbReference type="InterPro" id="IPR000847">
    <property type="entry name" value="LysR_HTH_N"/>
</dbReference>
<protein>
    <submittedName>
        <fullName evidence="6">LysR family transcriptional regulator</fullName>
    </submittedName>
</protein>
<evidence type="ECO:0000256" key="1">
    <source>
        <dbReference type="ARBA" id="ARBA00009437"/>
    </source>
</evidence>
<keyword evidence="2" id="KW-0805">Transcription regulation</keyword>
<dbReference type="PROSITE" id="PS50931">
    <property type="entry name" value="HTH_LYSR"/>
    <property type="match status" value="1"/>
</dbReference>
<dbReference type="Proteomes" id="UP001058461">
    <property type="component" value="Chromosome"/>
</dbReference>
<dbReference type="SUPFAM" id="SSF46785">
    <property type="entry name" value="Winged helix' DNA-binding domain"/>
    <property type="match status" value="1"/>
</dbReference>
<keyword evidence="7" id="KW-1185">Reference proteome</keyword>
<evidence type="ECO:0000259" key="5">
    <source>
        <dbReference type="PROSITE" id="PS50931"/>
    </source>
</evidence>
<dbReference type="InterPro" id="IPR058163">
    <property type="entry name" value="LysR-type_TF_proteobact-type"/>
</dbReference>
<dbReference type="EMBL" id="CP073347">
    <property type="protein sequence ID" value="UTW13000.1"/>
    <property type="molecule type" value="Genomic_DNA"/>
</dbReference>
<dbReference type="PRINTS" id="PR00039">
    <property type="entry name" value="HTHLYSR"/>
</dbReference>
<proteinExistence type="inferred from homology"/>
<keyword evidence="3" id="KW-0238">DNA-binding</keyword>
<organism evidence="6 7">
    <name type="scientific">Marinobacterium rhizophilum</name>
    <dbReference type="NCBI Taxonomy" id="420402"/>
    <lineage>
        <taxon>Bacteria</taxon>
        <taxon>Pseudomonadati</taxon>
        <taxon>Pseudomonadota</taxon>
        <taxon>Gammaproteobacteria</taxon>
        <taxon>Oceanospirillales</taxon>
        <taxon>Oceanospirillaceae</taxon>
        <taxon>Marinobacterium</taxon>
    </lineage>
</organism>
<dbReference type="InterPro" id="IPR005119">
    <property type="entry name" value="LysR_subst-bd"/>
</dbReference>
<evidence type="ECO:0000313" key="7">
    <source>
        <dbReference type="Proteomes" id="UP001058461"/>
    </source>
</evidence>
<dbReference type="Pfam" id="PF03466">
    <property type="entry name" value="LysR_substrate"/>
    <property type="match status" value="1"/>
</dbReference>
<gene>
    <name evidence="6" type="ORF">KDW95_04875</name>
</gene>
<accession>A0ABY5HL21</accession>
<dbReference type="PANTHER" id="PTHR30537">
    <property type="entry name" value="HTH-TYPE TRANSCRIPTIONAL REGULATOR"/>
    <property type="match status" value="1"/>
</dbReference>
<dbReference type="PANTHER" id="PTHR30537:SF5">
    <property type="entry name" value="HTH-TYPE TRANSCRIPTIONAL ACTIVATOR TTDR-RELATED"/>
    <property type="match status" value="1"/>
</dbReference>
<feature type="domain" description="HTH lysR-type" evidence="5">
    <location>
        <begin position="1"/>
        <end position="57"/>
    </location>
</feature>